<evidence type="ECO:0000256" key="1">
    <source>
        <dbReference type="ARBA" id="ARBA00022821"/>
    </source>
</evidence>
<keyword evidence="4" id="KW-1185">Reference proteome</keyword>
<feature type="domain" description="Disease resistance protein At4g27190-like leucine-rich repeats" evidence="2">
    <location>
        <begin position="1"/>
        <end position="100"/>
    </location>
</feature>
<accession>A0AAD7KP28</accession>
<dbReference type="PANTHER" id="PTHR33463">
    <property type="entry name" value="NB-ARC DOMAIN-CONTAINING PROTEIN-RELATED"/>
    <property type="match status" value="1"/>
</dbReference>
<keyword evidence="1" id="KW-0611">Plant defense</keyword>
<dbReference type="InterPro" id="IPR057135">
    <property type="entry name" value="At4g27190-like_LRR"/>
</dbReference>
<dbReference type="EMBL" id="JARAOO010000014">
    <property type="protein sequence ID" value="KAJ7942919.1"/>
    <property type="molecule type" value="Genomic_DNA"/>
</dbReference>
<protein>
    <submittedName>
        <fullName evidence="3">Disease resistance protein</fullName>
    </submittedName>
</protein>
<name>A0AAD7KP28_QUISA</name>
<reference evidence="3" key="1">
    <citation type="journal article" date="2023" name="Science">
        <title>Elucidation of the pathway for biosynthesis of saponin adjuvants from the soapbark tree.</title>
        <authorList>
            <person name="Reed J."/>
            <person name="Orme A."/>
            <person name="El-Demerdash A."/>
            <person name="Owen C."/>
            <person name="Martin L.B.B."/>
            <person name="Misra R.C."/>
            <person name="Kikuchi S."/>
            <person name="Rejzek M."/>
            <person name="Martin A.C."/>
            <person name="Harkess A."/>
            <person name="Leebens-Mack J."/>
            <person name="Louveau T."/>
            <person name="Stephenson M.J."/>
            <person name="Osbourn A."/>
        </authorList>
    </citation>
    <scope>NUCLEOTIDE SEQUENCE</scope>
    <source>
        <strain evidence="3">S10</strain>
    </source>
</reference>
<dbReference type="Pfam" id="PF23247">
    <property type="entry name" value="LRR_RPS2"/>
    <property type="match status" value="1"/>
</dbReference>
<evidence type="ECO:0000313" key="3">
    <source>
        <dbReference type="EMBL" id="KAJ7942919.1"/>
    </source>
</evidence>
<gene>
    <name evidence="3" type="ORF">O6P43_032530</name>
</gene>
<dbReference type="SUPFAM" id="SSF52047">
    <property type="entry name" value="RNI-like"/>
    <property type="match status" value="1"/>
</dbReference>
<dbReference type="Proteomes" id="UP001163823">
    <property type="component" value="Chromosome 14"/>
</dbReference>
<organism evidence="3 4">
    <name type="scientific">Quillaja saponaria</name>
    <name type="common">Soap bark tree</name>
    <dbReference type="NCBI Taxonomy" id="32244"/>
    <lineage>
        <taxon>Eukaryota</taxon>
        <taxon>Viridiplantae</taxon>
        <taxon>Streptophyta</taxon>
        <taxon>Embryophyta</taxon>
        <taxon>Tracheophyta</taxon>
        <taxon>Spermatophyta</taxon>
        <taxon>Magnoliopsida</taxon>
        <taxon>eudicotyledons</taxon>
        <taxon>Gunneridae</taxon>
        <taxon>Pentapetalae</taxon>
        <taxon>rosids</taxon>
        <taxon>fabids</taxon>
        <taxon>Fabales</taxon>
        <taxon>Quillajaceae</taxon>
        <taxon>Quillaja</taxon>
    </lineage>
</organism>
<evidence type="ECO:0000259" key="2">
    <source>
        <dbReference type="Pfam" id="PF23247"/>
    </source>
</evidence>
<proteinExistence type="predicted"/>
<sequence length="289" mass="33388">MLRKLQNLEILTVADSDSLNKIFRLDAGDEARGNHMVTQLKNLSLDRLSKLKHTWNRDPEGIFSFQTLQVVQVNECENLENIFPASVAKYLQLLEELDIRFWAILETIVAKEEAMEATSRFVFPQLFSLTLGHLSKLKNFYPGPGVQTIECPQLKRLDASNCPWLDLGMEYQTSRATNEVDQQDVEIQQPVFVIEKCFDPGHYTIEWPKLKMIYTIVSGNLEIFTTESINFHEIDPEDDQVPVAIQQPMFSIEMVLPKIEALSLDSKDAMRIWNNQYVIDDLFRNLTFL</sequence>
<dbReference type="PANTHER" id="PTHR33463:SF209">
    <property type="entry name" value="DISEASE RESISTANCE PROTEIN RPS2-LIKE"/>
    <property type="match status" value="1"/>
</dbReference>
<dbReference type="KEGG" id="qsa:O6P43_032530"/>
<evidence type="ECO:0000313" key="4">
    <source>
        <dbReference type="Proteomes" id="UP001163823"/>
    </source>
</evidence>
<dbReference type="Gene3D" id="3.80.10.10">
    <property type="entry name" value="Ribonuclease Inhibitor"/>
    <property type="match status" value="1"/>
</dbReference>
<comment type="caution">
    <text evidence="3">The sequence shown here is derived from an EMBL/GenBank/DDBJ whole genome shotgun (WGS) entry which is preliminary data.</text>
</comment>
<dbReference type="InterPro" id="IPR050905">
    <property type="entry name" value="Plant_NBS-LRR"/>
</dbReference>
<dbReference type="InterPro" id="IPR032675">
    <property type="entry name" value="LRR_dom_sf"/>
</dbReference>
<dbReference type="AlphaFoldDB" id="A0AAD7KP28"/>